<keyword evidence="3" id="KW-1185">Reference proteome</keyword>
<feature type="transmembrane region" description="Helical" evidence="1">
    <location>
        <begin position="84"/>
        <end position="104"/>
    </location>
</feature>
<dbReference type="EMBL" id="KV750160">
    <property type="protein sequence ID" value="OCL06002.1"/>
    <property type="molecule type" value="Genomic_DNA"/>
</dbReference>
<accession>A0A8E2JQT3</accession>
<keyword evidence="1" id="KW-0812">Transmembrane</keyword>
<reference evidence="2 3" key="1">
    <citation type="journal article" date="2016" name="Nat. Commun.">
        <title>Ectomycorrhizal ecology is imprinted in the genome of the dominant symbiotic fungus Cenococcum geophilum.</title>
        <authorList>
            <consortium name="DOE Joint Genome Institute"/>
            <person name="Peter M."/>
            <person name="Kohler A."/>
            <person name="Ohm R.A."/>
            <person name="Kuo A."/>
            <person name="Krutzmann J."/>
            <person name="Morin E."/>
            <person name="Arend M."/>
            <person name="Barry K.W."/>
            <person name="Binder M."/>
            <person name="Choi C."/>
            <person name="Clum A."/>
            <person name="Copeland A."/>
            <person name="Grisel N."/>
            <person name="Haridas S."/>
            <person name="Kipfer T."/>
            <person name="LaButti K."/>
            <person name="Lindquist E."/>
            <person name="Lipzen A."/>
            <person name="Maire R."/>
            <person name="Meier B."/>
            <person name="Mihaltcheva S."/>
            <person name="Molinier V."/>
            <person name="Murat C."/>
            <person name="Poggeler S."/>
            <person name="Quandt C.A."/>
            <person name="Sperisen C."/>
            <person name="Tritt A."/>
            <person name="Tisserant E."/>
            <person name="Crous P.W."/>
            <person name="Henrissat B."/>
            <person name="Nehls U."/>
            <person name="Egli S."/>
            <person name="Spatafora J.W."/>
            <person name="Grigoriev I.V."/>
            <person name="Martin F.M."/>
        </authorList>
    </citation>
    <scope>NUCLEOTIDE SEQUENCE [LARGE SCALE GENOMIC DNA]</scope>
    <source>
        <strain evidence="2 3">CBS 207.34</strain>
    </source>
</reference>
<evidence type="ECO:0000256" key="1">
    <source>
        <dbReference type="SAM" id="Phobius"/>
    </source>
</evidence>
<dbReference type="AlphaFoldDB" id="A0A8E2JQT3"/>
<evidence type="ECO:0000313" key="2">
    <source>
        <dbReference type="EMBL" id="OCL06002.1"/>
    </source>
</evidence>
<keyword evidence="1" id="KW-1133">Transmembrane helix</keyword>
<evidence type="ECO:0000313" key="3">
    <source>
        <dbReference type="Proteomes" id="UP000250140"/>
    </source>
</evidence>
<gene>
    <name evidence="2" type="ORF">AOQ84DRAFT_86598</name>
</gene>
<protein>
    <submittedName>
        <fullName evidence="2">Uncharacterized protein</fullName>
    </submittedName>
</protein>
<name>A0A8E2JQT3_9PEZI</name>
<dbReference type="Proteomes" id="UP000250140">
    <property type="component" value="Unassembled WGS sequence"/>
</dbReference>
<sequence>MLIQSRFVLSFSLKSYTKYNCPTPASCGGSMAHCSFRSYLPKERWSVVIVLPRDISFQFLFFQPSAYTYSSFAFATTRANPFKLGARSTIILASYLLFGFIIFLSRSFNRSSNRIGTGTSFV</sequence>
<organism evidence="2 3">
    <name type="scientific">Glonium stellatum</name>
    <dbReference type="NCBI Taxonomy" id="574774"/>
    <lineage>
        <taxon>Eukaryota</taxon>
        <taxon>Fungi</taxon>
        <taxon>Dikarya</taxon>
        <taxon>Ascomycota</taxon>
        <taxon>Pezizomycotina</taxon>
        <taxon>Dothideomycetes</taxon>
        <taxon>Pleosporomycetidae</taxon>
        <taxon>Gloniales</taxon>
        <taxon>Gloniaceae</taxon>
        <taxon>Glonium</taxon>
    </lineage>
</organism>
<proteinExistence type="predicted"/>
<keyword evidence="1" id="KW-0472">Membrane</keyword>